<organism evidence="1 2">
    <name type="scientific">Nematocida displodere</name>
    <dbReference type="NCBI Taxonomy" id="1805483"/>
    <lineage>
        <taxon>Eukaryota</taxon>
        <taxon>Fungi</taxon>
        <taxon>Fungi incertae sedis</taxon>
        <taxon>Microsporidia</taxon>
        <taxon>Nematocida</taxon>
    </lineage>
</organism>
<dbReference type="InterPro" id="IPR018608">
    <property type="entry name" value="Gti1/Pac2"/>
</dbReference>
<dbReference type="GO" id="GO:0003677">
    <property type="term" value="F:DNA binding"/>
    <property type="evidence" value="ECO:0007669"/>
    <property type="project" value="TreeGrafter"/>
</dbReference>
<gene>
    <name evidence="1" type="ORF">NEDG_00116</name>
</gene>
<protein>
    <recommendedName>
        <fullName evidence="3">Gti1/Pac2 family-domain-containing protein</fullName>
    </recommendedName>
</protein>
<dbReference type="PANTHER" id="PTHR28027:SF1">
    <property type="entry name" value="CAMP INDEPENDENT REGULATORY PROTEIN (AFU_ORTHOLOGUE AFUA_3G09640)"/>
    <property type="match status" value="1"/>
</dbReference>
<keyword evidence="2" id="KW-1185">Reference proteome</keyword>
<dbReference type="OrthoDB" id="5572844at2759"/>
<dbReference type="Pfam" id="PF09729">
    <property type="entry name" value="Gti1_Pac2"/>
    <property type="match status" value="1"/>
</dbReference>
<proteinExistence type="predicted"/>
<comment type="caution">
    <text evidence="1">The sequence shown here is derived from an EMBL/GenBank/DDBJ whole genome shotgun (WGS) entry which is preliminary data.</text>
</comment>
<dbReference type="EMBL" id="LTDL01000014">
    <property type="protein sequence ID" value="OAG31641.1"/>
    <property type="molecule type" value="Genomic_DNA"/>
</dbReference>
<dbReference type="RefSeq" id="XP_067545242.1">
    <property type="nucleotide sequence ID" value="XM_067687534.1"/>
</dbReference>
<dbReference type="GeneID" id="93646466"/>
<evidence type="ECO:0008006" key="3">
    <source>
        <dbReference type="Google" id="ProtNLM"/>
    </source>
</evidence>
<reference evidence="1 2" key="1">
    <citation type="submission" date="2016-02" db="EMBL/GenBank/DDBJ databases">
        <title>Discovery of a natural microsporidian pathogen with a broad tissue tropism in Caenorhabditis elegans.</title>
        <authorList>
            <person name="Luallen R.J."/>
            <person name="Reinke A.W."/>
            <person name="Tong L."/>
            <person name="Botts M.R."/>
            <person name="Felix M.-A."/>
            <person name="Troemel E.R."/>
        </authorList>
    </citation>
    <scope>NUCLEOTIDE SEQUENCE [LARGE SCALE GENOMIC DNA]</scope>
    <source>
        <strain evidence="1 2">JUm2807</strain>
    </source>
</reference>
<dbReference type="AlphaFoldDB" id="A0A177EJJ3"/>
<evidence type="ECO:0000313" key="1">
    <source>
        <dbReference type="EMBL" id="OAG31641.1"/>
    </source>
</evidence>
<dbReference type="VEuPathDB" id="MicrosporidiaDB:NEDG_00116"/>
<dbReference type="Proteomes" id="UP000185944">
    <property type="component" value="Unassembled WGS sequence"/>
</dbReference>
<name>A0A177EJJ3_9MICR</name>
<evidence type="ECO:0000313" key="2">
    <source>
        <dbReference type="Proteomes" id="UP000185944"/>
    </source>
</evidence>
<accession>A0A177EJJ3</accession>
<dbReference type="PANTHER" id="PTHR28027">
    <property type="entry name" value="TRANSCRIPTIONAL REGULATOR MIT1"/>
    <property type="match status" value="1"/>
</dbReference>
<sequence>MNKTVCGRSSTVTLQETPFLRESLFGAIYSEEECLKIIDMCRMNIIPRTKARLTYAERRTIRPGSIFVYEEEESGISRWTDGRAWSSSKIHGRCLVYYELSSSEDLEDVEDVDSLTSSVDDILKLGRNLIDRAPAKAERRKKKRHPSGLVKMTTSLSYEGKSYHLMSYTTSLFSSTQARGGIWNMVHAWEVPHNLHLRMSYRRKRSSFTLPDHLEPFPNLYKIKKREERRSNSCPIGSTSLATSNPYPFIDLPDDFLSDYYLQRDDFYTL</sequence>